<dbReference type="AlphaFoldDB" id="A0A2T4BYA6"/>
<reference evidence="1 2" key="1">
    <citation type="submission" date="2016-07" db="EMBL/GenBank/DDBJ databases">
        <title>Multiple horizontal gene transfer events from other fungi enriched the ability of initially mycotrophic Trichoderma (Ascomycota) to feed on dead plant biomass.</title>
        <authorList>
            <consortium name="DOE Joint Genome Institute"/>
            <person name="Aerts A."/>
            <person name="Atanasova L."/>
            <person name="Chenthamara K."/>
            <person name="Zhang J."/>
            <person name="Grujic M."/>
            <person name="Henrissat B."/>
            <person name="Kuo A."/>
            <person name="Salamov A."/>
            <person name="Lipzen A."/>
            <person name="Labutti K."/>
            <person name="Barry K."/>
            <person name="Miao Y."/>
            <person name="Rahimi M.J."/>
            <person name="Shen Q."/>
            <person name="Grigoriev I.V."/>
            <person name="Kubicek C.P."/>
            <person name="Druzhinina I.S."/>
        </authorList>
    </citation>
    <scope>NUCLEOTIDE SEQUENCE [LARGE SCALE GENOMIC DNA]</scope>
    <source>
        <strain evidence="1 2">ATCC 18648</strain>
    </source>
</reference>
<evidence type="ECO:0000313" key="1">
    <source>
        <dbReference type="EMBL" id="PTB74313.1"/>
    </source>
</evidence>
<name>A0A2T4BYA6_TRILO</name>
<proteinExistence type="predicted"/>
<gene>
    <name evidence="1" type="ORF">M440DRAFT_1044155</name>
</gene>
<dbReference type="Proteomes" id="UP000240760">
    <property type="component" value="Unassembled WGS sequence"/>
</dbReference>
<sequence>MHRNRTNATHHKLDKLGSLHALTHRQRLGKGKVFLAWLAWPAWPRGRGAAKQTLQPIMARRIVSNWLFCKLLHATTYKSRPALDGRVALQLQKDSEAPQGWKPCDAAPSIEPRAKPQPICHAPSPQQPRFTLTAAIQQANSIQAFSGCPTCIHLIHDKHCLARGPSAVKVDEAWTQSYRVF</sequence>
<accession>A0A2T4BYA6</accession>
<evidence type="ECO:0000313" key="2">
    <source>
        <dbReference type="Proteomes" id="UP000240760"/>
    </source>
</evidence>
<keyword evidence="2" id="KW-1185">Reference proteome</keyword>
<organism evidence="1 2">
    <name type="scientific">Trichoderma longibrachiatum ATCC 18648</name>
    <dbReference type="NCBI Taxonomy" id="983965"/>
    <lineage>
        <taxon>Eukaryota</taxon>
        <taxon>Fungi</taxon>
        <taxon>Dikarya</taxon>
        <taxon>Ascomycota</taxon>
        <taxon>Pezizomycotina</taxon>
        <taxon>Sordariomycetes</taxon>
        <taxon>Hypocreomycetidae</taxon>
        <taxon>Hypocreales</taxon>
        <taxon>Hypocreaceae</taxon>
        <taxon>Trichoderma</taxon>
    </lineage>
</organism>
<protein>
    <submittedName>
        <fullName evidence="1">Uncharacterized protein</fullName>
    </submittedName>
</protein>
<dbReference type="EMBL" id="KZ679136">
    <property type="protein sequence ID" value="PTB74313.1"/>
    <property type="molecule type" value="Genomic_DNA"/>
</dbReference>